<evidence type="ECO:0000313" key="8">
    <source>
        <dbReference type="Proteomes" id="UP000319130"/>
    </source>
</evidence>
<keyword evidence="3 4" id="KW-0620">Polyamine biosynthesis</keyword>
<dbReference type="PANTHER" id="PTHR11558:SF11">
    <property type="entry name" value="SPERMIDINE SYNTHASE"/>
    <property type="match status" value="1"/>
</dbReference>
<organism evidence="7 8">
    <name type="scientific">Aerophobetes bacterium</name>
    <dbReference type="NCBI Taxonomy" id="2030807"/>
    <lineage>
        <taxon>Bacteria</taxon>
        <taxon>Candidatus Aerophobota</taxon>
    </lineage>
</organism>
<dbReference type="SUPFAM" id="SSF53335">
    <property type="entry name" value="S-adenosyl-L-methionine-dependent methyltransferases"/>
    <property type="match status" value="1"/>
</dbReference>
<feature type="transmembrane region" description="Helical" evidence="4">
    <location>
        <begin position="208"/>
        <end position="229"/>
    </location>
</feature>
<feature type="transmembrane region" description="Helical" evidence="4">
    <location>
        <begin position="554"/>
        <end position="573"/>
    </location>
</feature>
<dbReference type="Gene3D" id="3.40.50.150">
    <property type="entry name" value="Vaccinia Virus protein VP39"/>
    <property type="match status" value="1"/>
</dbReference>
<evidence type="ECO:0000256" key="3">
    <source>
        <dbReference type="ARBA" id="ARBA00023115"/>
    </source>
</evidence>
<dbReference type="AlphaFoldDB" id="A0A523WA08"/>
<evidence type="ECO:0000313" key="7">
    <source>
        <dbReference type="EMBL" id="TET63853.1"/>
    </source>
</evidence>
<accession>A0A523WA08</accession>
<feature type="transmembrane region" description="Helical" evidence="4">
    <location>
        <begin position="585"/>
        <end position="605"/>
    </location>
</feature>
<keyword evidence="4" id="KW-0745">Spermidine biosynthesis</keyword>
<feature type="binding site" evidence="4">
    <location>
        <begin position="361"/>
        <end position="362"/>
    </location>
    <ligand>
        <name>S-methyl-5'-thioadenosine</name>
        <dbReference type="ChEBI" id="CHEBI:17509"/>
    </ligand>
</feature>
<comment type="subcellular location">
    <subcellularLocation>
        <location evidence="4">Cell membrane</location>
        <topology evidence="4">Multi-pass membrane protein</topology>
    </subcellularLocation>
</comment>
<feature type="transmembrane region" description="Helical" evidence="4">
    <location>
        <begin position="110"/>
        <end position="131"/>
    </location>
</feature>
<evidence type="ECO:0000256" key="2">
    <source>
        <dbReference type="ARBA" id="ARBA00022679"/>
    </source>
</evidence>
<comment type="caution">
    <text evidence="4">Lacks the conserved Asp active site.</text>
</comment>
<feature type="transmembrane region" description="Helical" evidence="4">
    <location>
        <begin position="7"/>
        <end position="26"/>
    </location>
</feature>
<comment type="subunit">
    <text evidence="4">Homodimer or homotetramer.</text>
</comment>
<reference evidence="7 8" key="1">
    <citation type="submission" date="2019-03" db="EMBL/GenBank/DDBJ databases">
        <title>Metabolic potential of uncultured bacteria and archaea associated with petroleum seepage in deep-sea sediments.</title>
        <authorList>
            <person name="Dong X."/>
            <person name="Hubert C."/>
        </authorList>
    </citation>
    <scope>NUCLEOTIDE SEQUENCE [LARGE SCALE GENOMIC DNA]</scope>
    <source>
        <strain evidence="7">E29_bin52</strain>
    </source>
</reference>
<dbReference type="GO" id="GO:0008295">
    <property type="term" value="P:spermidine biosynthetic process"/>
    <property type="evidence" value="ECO:0007669"/>
    <property type="project" value="UniProtKB-UniRule"/>
</dbReference>
<feature type="transmembrane region" description="Helical" evidence="4">
    <location>
        <begin position="647"/>
        <end position="668"/>
    </location>
</feature>
<comment type="function">
    <text evidence="4">Catalyzes the irreversible transfer of a propylamine group from the amino donor S-adenosylmethioninamine (decarboxy-AdoMet) to putrescine (1,4-diaminobutane) to yield spermidine.</text>
</comment>
<dbReference type="InterPro" id="IPR030374">
    <property type="entry name" value="PABS"/>
</dbReference>
<feature type="binding site" evidence="4">
    <location>
        <position position="329"/>
    </location>
    <ligand>
        <name>S-methyl-5'-thioadenosine</name>
        <dbReference type="ChEBI" id="CHEBI:17509"/>
    </ligand>
</feature>
<dbReference type="PANTHER" id="PTHR11558">
    <property type="entry name" value="SPERMIDINE/SPERMINE SYNTHASE"/>
    <property type="match status" value="1"/>
</dbReference>
<dbReference type="InterPro" id="IPR029063">
    <property type="entry name" value="SAM-dependent_MTases_sf"/>
</dbReference>
<dbReference type="Proteomes" id="UP000319130">
    <property type="component" value="Unassembled WGS sequence"/>
</dbReference>
<dbReference type="CDD" id="cd02440">
    <property type="entry name" value="AdoMet_MTases"/>
    <property type="match status" value="1"/>
</dbReference>
<dbReference type="EMBL" id="SOIZ01000081">
    <property type="protein sequence ID" value="TET63853.1"/>
    <property type="molecule type" value="Genomic_DNA"/>
</dbReference>
<feature type="domain" description="PABS" evidence="6">
    <location>
        <begin position="230"/>
        <end position="468"/>
    </location>
</feature>
<proteinExistence type="inferred from homology"/>
<feature type="transmembrane region" description="Helical" evidence="4">
    <location>
        <begin position="719"/>
        <end position="743"/>
    </location>
</feature>
<dbReference type="GO" id="GO:0005829">
    <property type="term" value="C:cytosol"/>
    <property type="evidence" value="ECO:0007669"/>
    <property type="project" value="TreeGrafter"/>
</dbReference>
<dbReference type="UniPathway" id="UPA00248">
    <property type="reaction ID" value="UER00314"/>
</dbReference>
<feature type="transmembrane region" description="Helical" evidence="4">
    <location>
        <begin position="749"/>
        <end position="765"/>
    </location>
</feature>
<comment type="caution">
    <text evidence="4 5">Lacks conserved residue(s) required for the propagation of feature annotation.</text>
</comment>
<evidence type="ECO:0000259" key="6">
    <source>
        <dbReference type="PROSITE" id="PS51006"/>
    </source>
</evidence>
<sequence length="769" mass="85267">MFIRRLFPGAVFVLGFTGMVAQVLLLREMLVIFYGNELTIGIILGNWLVPEAIGAFFLGRQIEKIRAKLEAFVAVQLGISLLFPLMIYLTRIFKGIIGVPVGEGLGLLPIFYSSFLILLPVSLLHGASFTFACKIHSQVLKKRAVSIGRVYVYETLGVLVGGVVFTYLLIPHFHSFEISLGLGLLSAAVCLGLLGRFWQEEKARLKKFLGAASVAVLGIFLVSLITPAADMLHHFSISEQWKVGKVEYYQNSIYGNIVVVRKADQYTFFFNGIPIVTTPVPDVAQIEDFVHLSLLSHPEPQEILVISGGAGGVINEILKHEIKRLDYAELDPVLLEAVQKFPTPLTEAELGHPRVNIKYVDGRYFVKRTNQKYDVVLIGISEFSNLQVNRLATEEFFIMVRGILKEKGILVISSPGSLTYLNEELINLNLSIINTLKKVYPSVKIIPGDSNLFLASISPEIDELQSSLVIERLEERELQTRSLTPQYIQYRLDSRWLDWFLSSLARGKENTSNNETKINKDFHPLGTFYSLAFWNALFSPWGQGLFRWLERMSLRFFFVALTVLGVLFVLFGYKSARLGKGAVPFAIISTGFAGMLLSLVLIFAFQVLYGYLYYWIALLTSIFMAGTSVGGLVMTRSLEKVKKDISCLSKLEICLIVLCLSLPAFFLGPGPYLGESLSQGVFLVLCFVSGLLVGAEFPLANKIHLKTSPSLSSTAGMLYAGDLAGGWLGGIIGGIGLLLVLGLWKTCLVIAYLKIISLILLLILGRRLK</sequence>
<dbReference type="EC" id="2.5.1.16" evidence="4"/>
<keyword evidence="4" id="KW-1133">Transmembrane helix</keyword>
<dbReference type="InterPro" id="IPR001045">
    <property type="entry name" value="Spermi_synthase"/>
</dbReference>
<comment type="caution">
    <text evidence="7">The sequence shown here is derived from an EMBL/GenBank/DDBJ whole genome shotgun (WGS) entry which is preliminary data.</text>
</comment>
<dbReference type="HAMAP" id="MF_00198">
    <property type="entry name" value="Spermidine_synth"/>
    <property type="match status" value="1"/>
</dbReference>
<comment type="catalytic activity">
    <reaction evidence="4">
        <text>S-adenosyl 3-(methylsulfanyl)propylamine + putrescine = S-methyl-5'-thioadenosine + spermidine + H(+)</text>
        <dbReference type="Rhea" id="RHEA:12721"/>
        <dbReference type="ChEBI" id="CHEBI:15378"/>
        <dbReference type="ChEBI" id="CHEBI:17509"/>
        <dbReference type="ChEBI" id="CHEBI:57443"/>
        <dbReference type="ChEBI" id="CHEBI:57834"/>
        <dbReference type="ChEBI" id="CHEBI:326268"/>
        <dbReference type="EC" id="2.5.1.16"/>
    </reaction>
</comment>
<feature type="transmembrane region" description="Helical" evidence="4">
    <location>
        <begin position="680"/>
        <end position="699"/>
    </location>
</feature>
<keyword evidence="4" id="KW-0472">Membrane</keyword>
<feature type="transmembrane region" description="Helical" evidence="4">
    <location>
        <begin position="611"/>
        <end position="635"/>
    </location>
</feature>
<dbReference type="GO" id="GO:0005886">
    <property type="term" value="C:plasma membrane"/>
    <property type="evidence" value="ECO:0007669"/>
    <property type="project" value="UniProtKB-SubCell"/>
</dbReference>
<keyword evidence="2 4" id="KW-0808">Transferase</keyword>
<protein>
    <recommendedName>
        <fullName evidence="4">Polyamine aminopropyltransferase</fullName>
    </recommendedName>
    <alternativeName>
        <fullName evidence="4">Putrescine aminopropyltransferase</fullName>
        <shortName evidence="4">PAPT</shortName>
    </alternativeName>
    <alternativeName>
        <fullName evidence="4">Spermidine synthase</fullName>
        <shortName evidence="4">SPDS</shortName>
        <shortName evidence="4">SPDSY</shortName>
        <ecNumber evidence="4">2.5.1.16</ecNumber>
    </alternativeName>
</protein>
<feature type="transmembrane region" description="Helical" evidence="4">
    <location>
        <begin position="176"/>
        <end position="196"/>
    </location>
</feature>
<keyword evidence="4" id="KW-0812">Transmembrane</keyword>
<evidence type="ECO:0000256" key="4">
    <source>
        <dbReference type="HAMAP-Rule" id="MF_00198"/>
    </source>
</evidence>
<dbReference type="PROSITE" id="PS51006">
    <property type="entry name" value="PABS_2"/>
    <property type="match status" value="1"/>
</dbReference>
<feature type="transmembrane region" description="Helical" evidence="4">
    <location>
        <begin position="38"/>
        <end position="59"/>
    </location>
</feature>
<keyword evidence="4" id="KW-1003">Cell membrane</keyword>
<dbReference type="GO" id="GO:0004766">
    <property type="term" value="F:spermidine synthase activity"/>
    <property type="evidence" value="ECO:0007669"/>
    <property type="project" value="UniProtKB-UniRule"/>
</dbReference>
<comment type="pathway">
    <text evidence="4">Amine and polyamine biosynthesis; spermidine biosynthesis; spermidine from putrescine: step 1/1.</text>
</comment>
<evidence type="ECO:0000256" key="5">
    <source>
        <dbReference type="PROSITE-ProRule" id="PRU00354"/>
    </source>
</evidence>
<evidence type="ECO:0000256" key="1">
    <source>
        <dbReference type="ARBA" id="ARBA00007867"/>
    </source>
</evidence>
<gene>
    <name evidence="4" type="primary">speE</name>
    <name evidence="7" type="ORF">E3J48_01950</name>
</gene>
<comment type="similarity">
    <text evidence="1 4">Belongs to the spermidine/spermine synthase family.</text>
</comment>
<feature type="transmembrane region" description="Helical" evidence="4">
    <location>
        <begin position="151"/>
        <end position="170"/>
    </location>
</feature>
<feature type="transmembrane region" description="Helical" evidence="4">
    <location>
        <begin position="71"/>
        <end position="90"/>
    </location>
</feature>
<name>A0A523WA08_UNCAE</name>
<dbReference type="Pfam" id="PF01564">
    <property type="entry name" value="Spermine_synth"/>
    <property type="match status" value="1"/>
</dbReference>